<organism evidence="1 2">
    <name type="scientific">Vigna unguiculata</name>
    <name type="common">Cowpea</name>
    <dbReference type="NCBI Taxonomy" id="3917"/>
    <lineage>
        <taxon>Eukaryota</taxon>
        <taxon>Viridiplantae</taxon>
        <taxon>Streptophyta</taxon>
        <taxon>Embryophyta</taxon>
        <taxon>Tracheophyta</taxon>
        <taxon>Spermatophyta</taxon>
        <taxon>Magnoliopsida</taxon>
        <taxon>eudicotyledons</taxon>
        <taxon>Gunneridae</taxon>
        <taxon>Pentapetalae</taxon>
        <taxon>rosids</taxon>
        <taxon>fabids</taxon>
        <taxon>Fabales</taxon>
        <taxon>Fabaceae</taxon>
        <taxon>Papilionoideae</taxon>
        <taxon>50 kb inversion clade</taxon>
        <taxon>NPAAA clade</taxon>
        <taxon>indigoferoid/millettioid clade</taxon>
        <taxon>Phaseoleae</taxon>
        <taxon>Vigna</taxon>
    </lineage>
</organism>
<evidence type="ECO:0000313" key="2">
    <source>
        <dbReference type="Proteomes" id="UP000501690"/>
    </source>
</evidence>
<sequence length="103" mass="11315">MKTKALSAWRYVSSARQSGSSSAWRILGYLKGMAARHLERKSRQVIVVVAMKTKALSAWRYVSSARQSGSSSAWRILGYLKGMAARHLEVDLVRLSSGAGKNS</sequence>
<dbReference type="Proteomes" id="UP000501690">
    <property type="component" value="Linkage Group LG6"/>
</dbReference>
<gene>
    <name evidence="1" type="ORF">DEO72_LG6g902</name>
</gene>
<keyword evidence="2" id="KW-1185">Reference proteome</keyword>
<reference evidence="1 2" key="1">
    <citation type="submission" date="2019-04" db="EMBL/GenBank/DDBJ databases">
        <title>An improved genome assembly and genetic linkage map for asparagus bean, Vigna unguiculata ssp. sesquipedialis.</title>
        <authorList>
            <person name="Xia Q."/>
            <person name="Zhang R."/>
            <person name="Dong Y."/>
        </authorList>
    </citation>
    <scope>NUCLEOTIDE SEQUENCE [LARGE SCALE GENOMIC DNA]</scope>
    <source>
        <tissue evidence="1">Leaf</tissue>
    </source>
</reference>
<dbReference type="AlphaFoldDB" id="A0A4D6M6B5"/>
<protein>
    <submittedName>
        <fullName evidence="1">Uncharacterized protein</fullName>
    </submittedName>
</protein>
<dbReference type="EMBL" id="CP039350">
    <property type="protein sequence ID" value="QCD96200.1"/>
    <property type="molecule type" value="Genomic_DNA"/>
</dbReference>
<evidence type="ECO:0000313" key="1">
    <source>
        <dbReference type="EMBL" id="QCD96200.1"/>
    </source>
</evidence>
<proteinExistence type="predicted"/>
<accession>A0A4D6M6B5</accession>
<name>A0A4D6M6B5_VIGUN</name>